<evidence type="ECO:0008006" key="8">
    <source>
        <dbReference type="Google" id="ProtNLM"/>
    </source>
</evidence>
<dbReference type="AlphaFoldDB" id="A0A4R9G8L0"/>
<dbReference type="InterPro" id="IPR023352">
    <property type="entry name" value="MAPEG-like_dom_sf"/>
</dbReference>
<accession>A0A4R9G8L0</accession>
<dbReference type="InterPro" id="IPR001129">
    <property type="entry name" value="Membr-assoc_MAPEG"/>
</dbReference>
<evidence type="ECO:0000256" key="2">
    <source>
        <dbReference type="ARBA" id="ARBA00022692"/>
    </source>
</evidence>
<organism evidence="6 7">
    <name type="scientific">Leptospira semungkisensis</name>
    <dbReference type="NCBI Taxonomy" id="2484985"/>
    <lineage>
        <taxon>Bacteria</taxon>
        <taxon>Pseudomonadati</taxon>
        <taxon>Spirochaetota</taxon>
        <taxon>Spirochaetia</taxon>
        <taxon>Leptospirales</taxon>
        <taxon>Leptospiraceae</taxon>
        <taxon>Leptospira</taxon>
    </lineage>
</organism>
<feature type="transmembrane region" description="Helical" evidence="5">
    <location>
        <begin position="6"/>
        <end position="26"/>
    </location>
</feature>
<sequence length="138" mass="16276">MQKELWLFPIGALALLTFFVLVQVPIRRFYAGFKGMVTAKDFKFGESKRVPDWVVVVNRNYMNLLEVPTLFYLICVIHFLTDRTDSLSLGLAWIYVFLRILHSVVHLTYNNVYHRLAVFAFSNLILGGLWLDFFRYYI</sequence>
<feature type="transmembrane region" description="Helical" evidence="5">
    <location>
        <begin position="116"/>
        <end position="137"/>
    </location>
</feature>
<keyword evidence="2 5" id="KW-0812">Transmembrane</keyword>
<name>A0A4R9G8L0_9LEPT</name>
<gene>
    <name evidence="6" type="ORF">EHO59_07465</name>
</gene>
<dbReference type="Proteomes" id="UP000297453">
    <property type="component" value="Unassembled WGS sequence"/>
</dbReference>
<feature type="transmembrane region" description="Helical" evidence="5">
    <location>
        <begin position="61"/>
        <end position="81"/>
    </location>
</feature>
<dbReference type="EMBL" id="RQEP01000005">
    <property type="protein sequence ID" value="TGK07924.1"/>
    <property type="molecule type" value="Genomic_DNA"/>
</dbReference>
<dbReference type="SUPFAM" id="SSF161084">
    <property type="entry name" value="MAPEG domain-like"/>
    <property type="match status" value="1"/>
</dbReference>
<protein>
    <recommendedName>
        <fullName evidence="8">MAPEG family protein</fullName>
    </recommendedName>
</protein>
<dbReference type="OrthoDB" id="328594at2"/>
<comment type="caution">
    <text evidence="6">The sequence shown here is derived from an EMBL/GenBank/DDBJ whole genome shotgun (WGS) entry which is preliminary data.</text>
</comment>
<dbReference type="RefSeq" id="WP_135586241.1">
    <property type="nucleotide sequence ID" value="NZ_RQEP01000005.1"/>
</dbReference>
<keyword evidence="4 5" id="KW-0472">Membrane</keyword>
<evidence type="ECO:0000256" key="4">
    <source>
        <dbReference type="ARBA" id="ARBA00023136"/>
    </source>
</evidence>
<reference evidence="6" key="1">
    <citation type="journal article" date="2019" name="PLoS Negl. Trop. Dis.">
        <title>Revisiting the worldwide diversity of Leptospira species in the environment.</title>
        <authorList>
            <person name="Vincent A.T."/>
            <person name="Schiettekatte O."/>
            <person name="Bourhy P."/>
            <person name="Veyrier F.J."/>
            <person name="Picardeau M."/>
        </authorList>
    </citation>
    <scope>NUCLEOTIDE SEQUENCE [LARGE SCALE GENOMIC DNA]</scope>
    <source>
        <strain evidence="6">SSS9</strain>
    </source>
</reference>
<evidence type="ECO:0000313" key="6">
    <source>
        <dbReference type="EMBL" id="TGK07924.1"/>
    </source>
</evidence>
<proteinExistence type="predicted"/>
<evidence type="ECO:0000256" key="5">
    <source>
        <dbReference type="SAM" id="Phobius"/>
    </source>
</evidence>
<keyword evidence="3 5" id="KW-1133">Transmembrane helix</keyword>
<evidence type="ECO:0000256" key="1">
    <source>
        <dbReference type="ARBA" id="ARBA00004370"/>
    </source>
</evidence>
<feature type="transmembrane region" description="Helical" evidence="5">
    <location>
        <begin position="87"/>
        <end position="109"/>
    </location>
</feature>
<dbReference type="Pfam" id="PF01124">
    <property type="entry name" value="MAPEG"/>
    <property type="match status" value="1"/>
</dbReference>
<dbReference type="GO" id="GO:0016020">
    <property type="term" value="C:membrane"/>
    <property type="evidence" value="ECO:0007669"/>
    <property type="project" value="UniProtKB-SubCell"/>
</dbReference>
<comment type="subcellular location">
    <subcellularLocation>
        <location evidence="1">Membrane</location>
    </subcellularLocation>
</comment>
<evidence type="ECO:0000256" key="3">
    <source>
        <dbReference type="ARBA" id="ARBA00022989"/>
    </source>
</evidence>
<keyword evidence="7" id="KW-1185">Reference proteome</keyword>
<dbReference type="Gene3D" id="1.20.120.550">
    <property type="entry name" value="Membrane associated eicosanoid/glutathione metabolism-like domain"/>
    <property type="match status" value="1"/>
</dbReference>
<evidence type="ECO:0000313" key="7">
    <source>
        <dbReference type="Proteomes" id="UP000297453"/>
    </source>
</evidence>